<keyword evidence="1" id="KW-1133">Transmembrane helix</keyword>
<reference evidence="2" key="1">
    <citation type="submission" date="2022-06" db="EMBL/GenBank/DDBJ databases">
        <authorList>
            <consortium name="SYNGENTA / RWTH Aachen University"/>
        </authorList>
    </citation>
    <scope>NUCLEOTIDE SEQUENCE</scope>
</reference>
<protein>
    <recommendedName>
        <fullName evidence="4">DUF3307 domain-containing protein</fullName>
    </recommendedName>
</protein>
<comment type="caution">
    <text evidence="2">The sequence shown here is derived from an EMBL/GenBank/DDBJ whole genome shotgun (WGS) entry which is preliminary data.</text>
</comment>
<dbReference type="AlphaFoldDB" id="A0AAV0BQW2"/>
<name>A0AAV0BQW2_PHAPC</name>
<feature type="non-terminal residue" evidence="2">
    <location>
        <position position="1"/>
    </location>
</feature>
<feature type="transmembrane region" description="Helical" evidence="1">
    <location>
        <begin position="25"/>
        <end position="44"/>
    </location>
</feature>
<keyword evidence="1" id="KW-0812">Transmembrane</keyword>
<organism evidence="2 3">
    <name type="scientific">Phakopsora pachyrhizi</name>
    <name type="common">Asian soybean rust disease fungus</name>
    <dbReference type="NCBI Taxonomy" id="170000"/>
    <lineage>
        <taxon>Eukaryota</taxon>
        <taxon>Fungi</taxon>
        <taxon>Dikarya</taxon>
        <taxon>Basidiomycota</taxon>
        <taxon>Pucciniomycotina</taxon>
        <taxon>Pucciniomycetes</taxon>
        <taxon>Pucciniales</taxon>
        <taxon>Phakopsoraceae</taxon>
        <taxon>Phakopsora</taxon>
    </lineage>
</organism>
<evidence type="ECO:0000256" key="1">
    <source>
        <dbReference type="SAM" id="Phobius"/>
    </source>
</evidence>
<feature type="transmembrane region" description="Helical" evidence="1">
    <location>
        <begin position="92"/>
        <end position="110"/>
    </location>
</feature>
<feature type="non-terminal residue" evidence="2">
    <location>
        <position position="166"/>
    </location>
</feature>
<keyword evidence="3" id="KW-1185">Reference proteome</keyword>
<dbReference type="EMBL" id="CALTRL010005982">
    <property type="protein sequence ID" value="CAH7688431.1"/>
    <property type="molecule type" value="Genomic_DNA"/>
</dbReference>
<proteinExistence type="predicted"/>
<sequence length="166" mass="18502">GHCWRFVAIRVLQLIWIHLSVGQHYILAFVFSLIVASLVSHVFWDMKSSDLKSKAELIFVHLPFSLLHAYLVFLLVLSAFKAFGVDKAEHPAGIITQILVSIALVTLALTRMRYAFHSDKGNIASAVVIALDLAGVFACQNKPDTIHWDAFVSFLVILVVVLKAIY</sequence>
<evidence type="ECO:0000313" key="2">
    <source>
        <dbReference type="EMBL" id="CAH7688431.1"/>
    </source>
</evidence>
<keyword evidence="1" id="KW-0472">Membrane</keyword>
<dbReference type="Proteomes" id="UP001153365">
    <property type="component" value="Unassembled WGS sequence"/>
</dbReference>
<accession>A0AAV0BQW2</accession>
<feature type="transmembrane region" description="Helical" evidence="1">
    <location>
        <begin position="146"/>
        <end position="165"/>
    </location>
</feature>
<evidence type="ECO:0008006" key="4">
    <source>
        <dbReference type="Google" id="ProtNLM"/>
    </source>
</evidence>
<gene>
    <name evidence="2" type="ORF">PPACK8108_LOCUS23399</name>
</gene>
<feature type="transmembrane region" description="Helical" evidence="1">
    <location>
        <begin position="56"/>
        <end position="80"/>
    </location>
</feature>
<evidence type="ECO:0000313" key="3">
    <source>
        <dbReference type="Proteomes" id="UP001153365"/>
    </source>
</evidence>